<dbReference type="AlphaFoldDB" id="A0AAV1ZE58"/>
<reference evidence="1 2" key="1">
    <citation type="submission" date="2024-04" db="EMBL/GenBank/DDBJ databases">
        <authorList>
            <person name="Rising A."/>
            <person name="Reimegard J."/>
            <person name="Sonavane S."/>
            <person name="Akerstrom W."/>
            <person name="Nylinder S."/>
            <person name="Hedman E."/>
            <person name="Kallberg Y."/>
        </authorList>
    </citation>
    <scope>NUCLEOTIDE SEQUENCE [LARGE SCALE GENOMIC DNA]</scope>
</reference>
<evidence type="ECO:0000313" key="1">
    <source>
        <dbReference type="EMBL" id="CAL1270047.1"/>
    </source>
</evidence>
<organism evidence="1 2">
    <name type="scientific">Larinioides sclopetarius</name>
    <dbReference type="NCBI Taxonomy" id="280406"/>
    <lineage>
        <taxon>Eukaryota</taxon>
        <taxon>Metazoa</taxon>
        <taxon>Ecdysozoa</taxon>
        <taxon>Arthropoda</taxon>
        <taxon>Chelicerata</taxon>
        <taxon>Arachnida</taxon>
        <taxon>Araneae</taxon>
        <taxon>Araneomorphae</taxon>
        <taxon>Entelegynae</taxon>
        <taxon>Araneoidea</taxon>
        <taxon>Araneidae</taxon>
        <taxon>Larinioides</taxon>
    </lineage>
</organism>
<feature type="non-terminal residue" evidence="1">
    <location>
        <position position="1"/>
    </location>
</feature>
<comment type="caution">
    <text evidence="1">The sequence shown here is derived from an EMBL/GenBank/DDBJ whole genome shotgun (WGS) entry which is preliminary data.</text>
</comment>
<accession>A0AAV1ZE58</accession>
<name>A0AAV1ZE58_9ARAC</name>
<gene>
    <name evidence="1" type="ORF">LARSCL_LOCUS5077</name>
</gene>
<proteinExistence type="predicted"/>
<protein>
    <submittedName>
        <fullName evidence="1">Uncharacterized protein</fullName>
    </submittedName>
</protein>
<dbReference type="EMBL" id="CAXIEN010000046">
    <property type="protein sequence ID" value="CAL1270047.1"/>
    <property type="molecule type" value="Genomic_DNA"/>
</dbReference>
<evidence type="ECO:0000313" key="2">
    <source>
        <dbReference type="Proteomes" id="UP001497382"/>
    </source>
</evidence>
<keyword evidence="2" id="KW-1185">Reference proteome</keyword>
<sequence>KVFLFWELSDFINCHFCHSNSQLTILSIGFDSKLINCQQLADVQVI</sequence>
<dbReference type="Proteomes" id="UP001497382">
    <property type="component" value="Unassembled WGS sequence"/>
</dbReference>